<comment type="subunit">
    <text evidence="3 13">Homodimer.</text>
</comment>
<dbReference type="GO" id="GO:0000287">
    <property type="term" value="F:magnesium ion binding"/>
    <property type="evidence" value="ECO:0007669"/>
    <property type="project" value="UniProtKB-UniRule"/>
</dbReference>
<dbReference type="InterPro" id="IPR004365">
    <property type="entry name" value="NA-bd_OB_tRNA"/>
</dbReference>
<evidence type="ECO:0000256" key="4">
    <source>
        <dbReference type="ARBA" id="ARBA00022490"/>
    </source>
</evidence>
<feature type="domain" description="Aminoacyl-transfer RNA synthetases class-II family profile" evidence="15">
    <location>
        <begin position="171"/>
        <end position="488"/>
    </location>
</feature>
<dbReference type="CDD" id="cd04322">
    <property type="entry name" value="LysRS_N"/>
    <property type="match status" value="1"/>
</dbReference>
<evidence type="ECO:0000256" key="9">
    <source>
        <dbReference type="ARBA" id="ARBA00022842"/>
    </source>
</evidence>
<keyword evidence="8 13" id="KW-0067">ATP-binding</keyword>
<evidence type="ECO:0000256" key="2">
    <source>
        <dbReference type="ARBA" id="ARBA00008226"/>
    </source>
</evidence>
<evidence type="ECO:0000256" key="3">
    <source>
        <dbReference type="ARBA" id="ARBA00011738"/>
    </source>
</evidence>
<evidence type="ECO:0000256" key="11">
    <source>
        <dbReference type="ARBA" id="ARBA00023146"/>
    </source>
</evidence>
<dbReference type="InterPro" id="IPR006195">
    <property type="entry name" value="aa-tRNA-synth_II"/>
</dbReference>
<name>A0A2M7G3L2_9BACT</name>
<protein>
    <recommendedName>
        <fullName evidence="13">Lysine--tRNA ligase</fullName>
        <ecNumber evidence="13">6.1.1.6</ecNumber>
    </recommendedName>
    <alternativeName>
        <fullName evidence="13">Lysyl-tRNA synthetase</fullName>
        <shortName evidence="13">LysRS</shortName>
    </alternativeName>
</protein>
<dbReference type="SUPFAM" id="SSF50249">
    <property type="entry name" value="Nucleic acid-binding proteins"/>
    <property type="match status" value="1"/>
</dbReference>
<evidence type="ECO:0000256" key="5">
    <source>
        <dbReference type="ARBA" id="ARBA00022598"/>
    </source>
</evidence>
<keyword evidence="9 13" id="KW-0460">Magnesium</keyword>
<reference evidence="16 17" key="1">
    <citation type="submission" date="2017-09" db="EMBL/GenBank/DDBJ databases">
        <title>Depth-based differentiation of microbial function through sediment-hosted aquifers and enrichment of novel symbionts in the deep terrestrial subsurface.</title>
        <authorList>
            <person name="Probst A.J."/>
            <person name="Ladd B."/>
            <person name="Jarett J.K."/>
            <person name="Geller-Mcgrath D.E."/>
            <person name="Sieber C.M."/>
            <person name="Emerson J.B."/>
            <person name="Anantharaman K."/>
            <person name="Thomas B.C."/>
            <person name="Malmstrom R."/>
            <person name="Stieglmeier M."/>
            <person name="Klingl A."/>
            <person name="Woyke T."/>
            <person name="Ryan C.M."/>
            <person name="Banfield J.F."/>
        </authorList>
    </citation>
    <scope>NUCLEOTIDE SEQUENCE [LARGE SCALE GENOMIC DNA]</scope>
    <source>
        <strain evidence="16">CG17_big_fil_post_rev_8_21_14_2_50_48_46</strain>
    </source>
</reference>
<evidence type="ECO:0000256" key="6">
    <source>
        <dbReference type="ARBA" id="ARBA00022723"/>
    </source>
</evidence>
<evidence type="ECO:0000256" key="1">
    <source>
        <dbReference type="ARBA" id="ARBA00004496"/>
    </source>
</evidence>
<dbReference type="FunFam" id="2.40.50.140:FF:000024">
    <property type="entry name" value="Lysine--tRNA ligase"/>
    <property type="match status" value="1"/>
</dbReference>
<dbReference type="GO" id="GO:0006430">
    <property type="term" value="P:lysyl-tRNA aminoacylation"/>
    <property type="evidence" value="ECO:0007669"/>
    <property type="project" value="UniProtKB-UniRule"/>
</dbReference>
<feature type="binding site" evidence="13">
    <location>
        <position position="407"/>
    </location>
    <ligand>
        <name>Mg(2+)</name>
        <dbReference type="ChEBI" id="CHEBI:18420"/>
        <label>2</label>
    </ligand>
</feature>
<evidence type="ECO:0000256" key="8">
    <source>
        <dbReference type="ARBA" id="ARBA00022840"/>
    </source>
</evidence>
<dbReference type="GO" id="GO:0004824">
    <property type="term" value="F:lysine-tRNA ligase activity"/>
    <property type="evidence" value="ECO:0007669"/>
    <property type="project" value="UniProtKB-UniRule"/>
</dbReference>
<dbReference type="PIRSF" id="PIRSF039101">
    <property type="entry name" value="LysRS2"/>
    <property type="match status" value="1"/>
</dbReference>
<dbReference type="SUPFAM" id="SSF55681">
    <property type="entry name" value="Class II aaRS and biotin synthetases"/>
    <property type="match status" value="1"/>
</dbReference>
<dbReference type="InterPro" id="IPR002313">
    <property type="entry name" value="Lys-tRNA-ligase_II"/>
</dbReference>
<dbReference type="HAMAP" id="MF_00252">
    <property type="entry name" value="Lys_tRNA_synth_class2"/>
    <property type="match status" value="1"/>
</dbReference>
<organism evidence="16 17">
    <name type="scientific">bacterium (Candidatus Blackallbacteria) CG17_big_fil_post_rev_8_21_14_2_50_48_46</name>
    <dbReference type="NCBI Taxonomy" id="2014261"/>
    <lineage>
        <taxon>Bacteria</taxon>
        <taxon>Candidatus Blackallbacteria</taxon>
    </lineage>
</organism>
<dbReference type="CDD" id="cd00775">
    <property type="entry name" value="LysRS_core"/>
    <property type="match status" value="1"/>
</dbReference>
<dbReference type="PRINTS" id="PR00982">
    <property type="entry name" value="TRNASYNTHLYS"/>
</dbReference>
<evidence type="ECO:0000256" key="12">
    <source>
        <dbReference type="ARBA" id="ARBA00048573"/>
    </source>
</evidence>
<keyword evidence="6 13" id="KW-0479">Metal-binding</keyword>
<dbReference type="InterPro" id="IPR018149">
    <property type="entry name" value="Lys-tRNA-synth_II_C"/>
</dbReference>
<keyword evidence="7 13" id="KW-0547">Nucleotide-binding</keyword>
<dbReference type="InterPro" id="IPR012340">
    <property type="entry name" value="NA-bd_OB-fold"/>
</dbReference>
<dbReference type="EC" id="6.1.1.6" evidence="13"/>
<dbReference type="PANTHER" id="PTHR42918:SF15">
    <property type="entry name" value="LYSINE--TRNA LIGASE, CHLOROPLASTIC_MITOCHONDRIAL"/>
    <property type="match status" value="1"/>
</dbReference>
<evidence type="ECO:0000259" key="15">
    <source>
        <dbReference type="PROSITE" id="PS50862"/>
    </source>
</evidence>
<dbReference type="GO" id="GO:0000049">
    <property type="term" value="F:tRNA binding"/>
    <property type="evidence" value="ECO:0007669"/>
    <property type="project" value="TreeGrafter"/>
</dbReference>
<dbReference type="FunFam" id="3.30.930.10:FF:000001">
    <property type="entry name" value="Lysine--tRNA ligase"/>
    <property type="match status" value="1"/>
</dbReference>
<dbReference type="NCBIfam" id="TIGR00499">
    <property type="entry name" value="lysS_bact"/>
    <property type="match status" value="1"/>
</dbReference>
<evidence type="ECO:0000313" key="16">
    <source>
        <dbReference type="EMBL" id="PIW16459.1"/>
    </source>
</evidence>
<comment type="similarity">
    <text evidence="2 13">Belongs to the class-II aminoacyl-tRNA synthetase family.</text>
</comment>
<dbReference type="EMBL" id="PFFQ01000037">
    <property type="protein sequence ID" value="PIW16459.1"/>
    <property type="molecule type" value="Genomic_DNA"/>
</dbReference>
<evidence type="ECO:0000256" key="14">
    <source>
        <dbReference type="RuleBase" id="RU000336"/>
    </source>
</evidence>
<evidence type="ECO:0000256" key="7">
    <source>
        <dbReference type="ARBA" id="ARBA00022741"/>
    </source>
</evidence>
<comment type="caution">
    <text evidence="16">The sequence shown here is derived from an EMBL/GenBank/DDBJ whole genome shotgun (WGS) entry which is preliminary data.</text>
</comment>
<evidence type="ECO:0000256" key="13">
    <source>
        <dbReference type="HAMAP-Rule" id="MF_00252"/>
    </source>
</evidence>
<feature type="binding site" evidence="13">
    <location>
        <position position="400"/>
    </location>
    <ligand>
        <name>Mg(2+)</name>
        <dbReference type="ChEBI" id="CHEBI:18420"/>
        <label>1</label>
    </ligand>
</feature>
<dbReference type="PROSITE" id="PS50862">
    <property type="entry name" value="AA_TRNA_LIGASE_II"/>
    <property type="match status" value="1"/>
</dbReference>
<dbReference type="GO" id="GO:0005829">
    <property type="term" value="C:cytosol"/>
    <property type="evidence" value="ECO:0007669"/>
    <property type="project" value="TreeGrafter"/>
</dbReference>
<dbReference type="GO" id="GO:0005524">
    <property type="term" value="F:ATP binding"/>
    <property type="evidence" value="ECO:0007669"/>
    <property type="project" value="UniProtKB-UniRule"/>
</dbReference>
<dbReference type="Gene3D" id="2.40.50.140">
    <property type="entry name" value="Nucleic acid-binding proteins"/>
    <property type="match status" value="1"/>
</dbReference>
<comment type="subcellular location">
    <subcellularLocation>
        <location evidence="1 13">Cytoplasm</location>
    </subcellularLocation>
</comment>
<dbReference type="InterPro" id="IPR045864">
    <property type="entry name" value="aa-tRNA-synth_II/BPL/LPL"/>
</dbReference>
<dbReference type="Pfam" id="PF01336">
    <property type="entry name" value="tRNA_anti-codon"/>
    <property type="match status" value="1"/>
</dbReference>
<keyword evidence="10 13" id="KW-0648">Protein biosynthesis</keyword>
<proteinExistence type="inferred from homology"/>
<dbReference type="PANTHER" id="PTHR42918">
    <property type="entry name" value="LYSYL-TRNA SYNTHETASE"/>
    <property type="match status" value="1"/>
</dbReference>
<dbReference type="Gene3D" id="3.30.930.10">
    <property type="entry name" value="Bira Bifunctional Protein, Domain 2"/>
    <property type="match status" value="1"/>
</dbReference>
<comment type="catalytic activity">
    <reaction evidence="12 13 14">
        <text>tRNA(Lys) + L-lysine + ATP = L-lysyl-tRNA(Lys) + AMP + diphosphate</text>
        <dbReference type="Rhea" id="RHEA:20792"/>
        <dbReference type="Rhea" id="RHEA-COMP:9696"/>
        <dbReference type="Rhea" id="RHEA-COMP:9697"/>
        <dbReference type="ChEBI" id="CHEBI:30616"/>
        <dbReference type="ChEBI" id="CHEBI:32551"/>
        <dbReference type="ChEBI" id="CHEBI:33019"/>
        <dbReference type="ChEBI" id="CHEBI:78442"/>
        <dbReference type="ChEBI" id="CHEBI:78529"/>
        <dbReference type="ChEBI" id="CHEBI:456215"/>
        <dbReference type="EC" id="6.1.1.6"/>
    </reaction>
</comment>
<sequence>MEHLSELDMRRHKLDQLREAGISPYPYTFDRTHTFAQILEAYAEKLENGEKGEETVAVAGRITGWRGKGKLTFLDLRDGGQRLQGMLMLNKLGEEAYQQLKMLDIGDMVGLKGLVARTKTGELSIQAEEVTLLAKSLRPLPEKYHGLTDVDLRYRQRYLDLIVNPEVRETFVTRSRTLTMIRQFLTARAFLEVETPMLHPIPGGAAARPFKTHHNALDMELYMRIAPELYLKRLIVGGFDRVFELNRNFRNEGISTRHNPEFTMLELYQAYADYQDMMNLTEELICHLVQEIHGSLKITYQDQEVDFTRPWPRLTMVEAICQFLELTPEDFVSRDTAAAAAARYNIAIEPGFGLGKIINEIFESIDTRLIQPTFIIDYPKEISPLAKEHRLDSELTERFELFITGREMANAFSELNDPIDQRSRFENQLAAKDAGDEEAHAMDNDYILALEHGMPPTGGLGIGIDRLVMLLTDSPSIRDVLLFPHMRPHA</sequence>
<evidence type="ECO:0000313" key="17">
    <source>
        <dbReference type="Proteomes" id="UP000231019"/>
    </source>
</evidence>
<dbReference type="NCBIfam" id="NF001756">
    <property type="entry name" value="PRK00484.1"/>
    <property type="match status" value="1"/>
</dbReference>
<keyword evidence="11 13" id="KW-0030">Aminoacyl-tRNA synthetase</keyword>
<feature type="binding site" evidence="13">
    <location>
        <position position="407"/>
    </location>
    <ligand>
        <name>Mg(2+)</name>
        <dbReference type="ChEBI" id="CHEBI:18420"/>
        <label>1</label>
    </ligand>
</feature>
<dbReference type="AlphaFoldDB" id="A0A2M7G3L2"/>
<dbReference type="Pfam" id="PF00152">
    <property type="entry name" value="tRNA-synt_2"/>
    <property type="match status" value="1"/>
</dbReference>
<dbReference type="InterPro" id="IPR044136">
    <property type="entry name" value="Lys-tRNA-ligase_II_N"/>
</dbReference>
<evidence type="ECO:0000256" key="10">
    <source>
        <dbReference type="ARBA" id="ARBA00022917"/>
    </source>
</evidence>
<gene>
    <name evidence="13 16" type="primary">lysS</name>
    <name evidence="16" type="ORF">COW36_11860</name>
</gene>
<keyword evidence="4 13" id="KW-0963">Cytoplasm</keyword>
<dbReference type="Proteomes" id="UP000231019">
    <property type="component" value="Unassembled WGS sequence"/>
</dbReference>
<accession>A0A2M7G3L2</accession>
<keyword evidence="5 13" id="KW-0436">Ligase</keyword>
<comment type="cofactor">
    <cofactor evidence="13 14">
        <name>Mg(2+)</name>
        <dbReference type="ChEBI" id="CHEBI:18420"/>
    </cofactor>
    <text evidence="13 14">Binds 3 Mg(2+) ions per subunit.</text>
</comment>
<dbReference type="InterPro" id="IPR034762">
    <property type="entry name" value="Lys-tRNA-ligase_II_bac/euk"/>
</dbReference>
<dbReference type="InterPro" id="IPR004364">
    <property type="entry name" value="Aa-tRNA-synt_II"/>
</dbReference>